<proteinExistence type="predicted"/>
<dbReference type="EMBL" id="MFKF01000240">
    <property type="protein sequence ID" value="OGG49003.1"/>
    <property type="molecule type" value="Genomic_DNA"/>
</dbReference>
<comment type="caution">
    <text evidence="1">The sequence shown here is derived from an EMBL/GenBank/DDBJ whole genome shotgun (WGS) entry which is preliminary data.</text>
</comment>
<dbReference type="Proteomes" id="UP000178606">
    <property type="component" value="Unassembled WGS sequence"/>
</dbReference>
<sequence>MEDAAENFLRALNSPDAAHQTYHIATQEVLTPERWAMLIYQAAGHACAITYVPEKVIQGQEVLKAYSSPLTRPIPYVHDLSRAERDFGFRTTPVAQWVQKTVDWYRAQYKGGPSKGYEHRAAELALMEKWNSAFERFVSQF</sequence>
<gene>
    <name evidence="1" type="ORF">A3F84_14295</name>
</gene>
<evidence type="ECO:0000313" key="1">
    <source>
        <dbReference type="EMBL" id="OGG49003.1"/>
    </source>
</evidence>
<protein>
    <recommendedName>
        <fullName evidence="3">NAD(P)-binding domain-containing protein</fullName>
    </recommendedName>
</protein>
<evidence type="ECO:0000313" key="2">
    <source>
        <dbReference type="Proteomes" id="UP000178606"/>
    </source>
</evidence>
<reference evidence="1 2" key="1">
    <citation type="journal article" date="2016" name="Nat. Commun.">
        <title>Thousands of microbial genomes shed light on interconnected biogeochemical processes in an aquifer system.</title>
        <authorList>
            <person name="Anantharaman K."/>
            <person name="Brown C.T."/>
            <person name="Hug L.A."/>
            <person name="Sharon I."/>
            <person name="Castelle C.J."/>
            <person name="Probst A.J."/>
            <person name="Thomas B.C."/>
            <person name="Singh A."/>
            <person name="Wilkins M.J."/>
            <person name="Karaoz U."/>
            <person name="Brodie E.L."/>
            <person name="Williams K.H."/>
            <person name="Hubbard S.S."/>
            <person name="Banfield J.F."/>
        </authorList>
    </citation>
    <scope>NUCLEOTIDE SEQUENCE [LARGE SCALE GENOMIC DNA]</scope>
    <source>
        <strain evidence="2">RIFCSPLOWO2_12_FULL_64_10</strain>
    </source>
</reference>
<dbReference type="Gene3D" id="3.40.50.720">
    <property type="entry name" value="NAD(P)-binding Rossmann-like Domain"/>
    <property type="match status" value="1"/>
</dbReference>
<dbReference type="SUPFAM" id="SSF51735">
    <property type="entry name" value="NAD(P)-binding Rossmann-fold domains"/>
    <property type="match status" value="1"/>
</dbReference>
<accession>A0A1F6CID1</accession>
<organism evidence="1 2">
    <name type="scientific">Handelsmanbacteria sp. (strain RIFCSPLOWO2_12_FULL_64_10)</name>
    <dbReference type="NCBI Taxonomy" id="1817868"/>
    <lineage>
        <taxon>Bacteria</taxon>
        <taxon>Candidatus Handelsmaniibacteriota</taxon>
    </lineage>
</organism>
<evidence type="ECO:0008006" key="3">
    <source>
        <dbReference type="Google" id="ProtNLM"/>
    </source>
</evidence>
<dbReference type="AlphaFoldDB" id="A0A1F6CID1"/>
<dbReference type="InterPro" id="IPR036291">
    <property type="entry name" value="NAD(P)-bd_dom_sf"/>
</dbReference>
<name>A0A1F6CID1_HANXR</name>